<keyword evidence="3" id="KW-1185">Reference proteome</keyword>
<dbReference type="WormBase" id="C16A11.7">
    <property type="protein sequence ID" value="CE34690"/>
    <property type="gene ID" value="WBGene00015820"/>
</dbReference>
<evidence type="ECO:0000313" key="2">
    <source>
        <dbReference type="EMBL" id="CCD62422.1"/>
    </source>
</evidence>
<gene>
    <name evidence="2 4" type="ORF">C16A11.7</name>
    <name evidence="2" type="ORF">CELE_C16A11.7</name>
</gene>
<dbReference type="PANTHER" id="PTHR31128">
    <property type="entry name" value="PROTEIN CBR-CLEC-135-RELATED"/>
    <property type="match status" value="1"/>
</dbReference>
<dbReference type="PIR" id="T33352">
    <property type="entry name" value="T33352"/>
</dbReference>
<feature type="region of interest" description="Disordered" evidence="1">
    <location>
        <begin position="61"/>
        <end position="90"/>
    </location>
</feature>
<evidence type="ECO:0000313" key="3">
    <source>
        <dbReference type="Proteomes" id="UP000001940"/>
    </source>
</evidence>
<evidence type="ECO:0000313" key="4">
    <source>
        <dbReference type="WormBase" id="C16A11.7"/>
    </source>
</evidence>
<dbReference type="STRING" id="6239.C16A11.7.1"/>
<dbReference type="SMR" id="O76585"/>
<protein>
    <submittedName>
        <fullName evidence="2">SH2 domain-containing protein</fullName>
    </submittedName>
</protein>
<feature type="compositionally biased region" description="Polar residues" evidence="1">
    <location>
        <begin position="61"/>
        <end position="85"/>
    </location>
</feature>
<dbReference type="Proteomes" id="UP000001940">
    <property type="component" value="Chromosome II"/>
</dbReference>
<feature type="compositionally biased region" description="Low complexity" evidence="1">
    <location>
        <begin position="25"/>
        <end position="35"/>
    </location>
</feature>
<organism evidence="2 3">
    <name type="scientific">Caenorhabditis elegans</name>
    <dbReference type="NCBI Taxonomy" id="6239"/>
    <lineage>
        <taxon>Eukaryota</taxon>
        <taxon>Metazoa</taxon>
        <taxon>Ecdysozoa</taxon>
        <taxon>Nematoda</taxon>
        <taxon>Chromadorea</taxon>
        <taxon>Rhabditida</taxon>
        <taxon>Rhabditina</taxon>
        <taxon>Rhabditomorpha</taxon>
        <taxon>Rhabditoidea</taxon>
        <taxon>Rhabditidae</taxon>
        <taxon>Peloderinae</taxon>
        <taxon>Caenorhabditis</taxon>
    </lineage>
</organism>
<dbReference type="RefSeq" id="NP_494749.2">
    <property type="nucleotide sequence ID" value="NM_062348.4"/>
</dbReference>
<dbReference type="KEGG" id="cel:CELE_C16A11.7"/>
<feature type="region of interest" description="Disordered" evidence="1">
    <location>
        <begin position="1"/>
        <end position="44"/>
    </location>
</feature>
<dbReference type="AlphaFoldDB" id="O76585"/>
<feature type="compositionally biased region" description="Basic and acidic residues" evidence="1">
    <location>
        <begin position="1"/>
        <end position="11"/>
    </location>
</feature>
<sequence length="229" mass="26218">MRPSGRMENKKQSKGASRGSRRRSINTSNSNTSARHAFSPCSYSSSGTEIRKVAISVSSNSTTELPCAQSPNVGSRTSDSHQLTLGSDLRSEPNNLNIAATLAEPNIAEHFKGVLTKKEAANLTRRDDFTMYYRVVKDQAKVELETTIPLFICYRNSENKVFSFRVEQVLTENNSMWWTVMINKQHTQMFRRLLDLVRCYHSYRFINPETRSQEMFPIWKYTNQASMNP</sequence>
<dbReference type="HOGENOM" id="CLU_105996_0_0_1"/>
<dbReference type="OrthoDB" id="5868621at2759"/>
<accession>O76585</accession>
<dbReference type="Bgee" id="WBGene00015820">
    <property type="expression patterns" value="Expressed in larva and 1 other cell type or tissue"/>
</dbReference>
<dbReference type="GeneID" id="182651"/>
<dbReference type="AGR" id="WB:WBGene00015820"/>
<dbReference type="eggNOG" id="ENOG502T0UY">
    <property type="taxonomic scope" value="Eukaryota"/>
</dbReference>
<dbReference type="PeptideAtlas" id="O76585"/>
<dbReference type="CTD" id="182651"/>
<name>O76585_CAEEL</name>
<dbReference type="EMBL" id="BX284602">
    <property type="protein sequence ID" value="CCD62422.1"/>
    <property type="molecule type" value="Genomic_DNA"/>
</dbReference>
<proteinExistence type="predicted"/>
<dbReference type="PaxDb" id="6239-C16A11.7.1"/>
<reference evidence="2 3" key="1">
    <citation type="journal article" date="1998" name="Science">
        <title>Genome sequence of the nematode C. elegans: a platform for investigating biology.</title>
        <authorList>
            <consortium name="The C. elegans sequencing consortium"/>
            <person name="Sulson J.E."/>
            <person name="Waterston R."/>
        </authorList>
    </citation>
    <scope>NUCLEOTIDE SEQUENCE [LARGE SCALE GENOMIC DNA]</scope>
    <source>
        <strain evidence="2 3">Bristol N2</strain>
    </source>
</reference>
<dbReference type="UCSC" id="C16A11.7">
    <property type="organism name" value="c. elegans"/>
</dbReference>
<dbReference type="InParanoid" id="O76585"/>
<dbReference type="FunCoup" id="O76585">
    <property type="interactions" value="1"/>
</dbReference>
<evidence type="ECO:0000256" key="1">
    <source>
        <dbReference type="SAM" id="MobiDB-lite"/>
    </source>
</evidence>
<dbReference type="PANTHER" id="PTHR31128:SF6">
    <property type="entry name" value="SH2 DOMAIN-CONTAINING PROTEIN"/>
    <property type="match status" value="1"/>
</dbReference>